<evidence type="ECO:0000256" key="2">
    <source>
        <dbReference type="ARBA" id="ARBA00001966"/>
    </source>
</evidence>
<feature type="transmembrane region" description="Helical" evidence="16">
    <location>
        <begin position="202"/>
        <end position="226"/>
    </location>
</feature>
<evidence type="ECO:0000256" key="12">
    <source>
        <dbReference type="ARBA" id="ARBA00023012"/>
    </source>
</evidence>
<sequence length="462" mass="51639">MQSHPGSQVAVSEEKRRRPSWLILSLGFGGLLTCIVVAAVGTLAALDRVRSNEVHSRKMFLERLSALDQIRAQIYLSGTYVRDFLLSPDPLTAQAQAAHLGPLERDTHNAIEAYRRNLEPEEREPFLALRKEIEAYWQVLDTTVGWTQQDRDRLRFSFFYNELVPRRTAMLQIADRIALVNERGLTRSEGQSASAAGNLRRYLMLTFAGTLGGGLILALVTIAFTLRLERELELRRSDLQELSTLLLRAQENERRALARELHDEIGQSLSAILMETEGAECAERRADLSSHLDSIKGLAEKTVNQVRDLALLLRPSMLDDLGLAPALNWHARETSKRTGLNVVVSADDAIDDLPDEHRTCIYRLVQEAVNNAVRHANARTVDVSVRKEGHKVNVTVRDNGAGFDTRFLRGLGLLGMEERVRRLGGRLKITSEPGRGTLVHAALPLSDLEKRNGHEADSYLVG</sequence>
<keyword evidence="10 18" id="KW-0418">Kinase</keyword>
<dbReference type="PANTHER" id="PTHR24421">
    <property type="entry name" value="NITRATE/NITRITE SENSOR PROTEIN NARX-RELATED"/>
    <property type="match status" value="1"/>
</dbReference>
<dbReference type="InterPro" id="IPR011712">
    <property type="entry name" value="Sig_transdc_His_kin_sub3_dim/P"/>
</dbReference>
<comment type="function">
    <text evidence="14">Member of the two-component regulatory system NreB/NreC involved in the control of dissimilatory nitrate/nitrite reduction in response to oxygen. NreB functions as a direct oxygen sensor histidine kinase which is autophosphorylated, in the absence of oxygen, probably at the conserved histidine residue, and transfers its phosphate group probably to a conserved aspartate residue of NreC. NreB/NreC activates the expression of the nitrate (narGHJI) and nitrite (nir) reductase operons, as well as the putative nitrate transporter gene narT.</text>
</comment>
<keyword evidence="7" id="KW-0963">Cytoplasm</keyword>
<evidence type="ECO:0000256" key="11">
    <source>
        <dbReference type="ARBA" id="ARBA00023004"/>
    </source>
</evidence>
<accession>Q01N85</accession>
<dbReference type="GO" id="GO:0005737">
    <property type="term" value="C:cytoplasm"/>
    <property type="evidence" value="ECO:0007669"/>
    <property type="project" value="UniProtKB-SubCell"/>
</dbReference>
<dbReference type="InterPro" id="IPR003594">
    <property type="entry name" value="HATPase_dom"/>
</dbReference>
<dbReference type="InterPro" id="IPR050482">
    <property type="entry name" value="Sensor_HK_TwoCompSys"/>
</dbReference>
<evidence type="ECO:0000256" key="5">
    <source>
        <dbReference type="ARBA" id="ARBA00017322"/>
    </source>
</evidence>
<evidence type="ECO:0000256" key="15">
    <source>
        <dbReference type="ARBA" id="ARBA00030800"/>
    </source>
</evidence>
<dbReference type="SUPFAM" id="SSF55874">
    <property type="entry name" value="ATPase domain of HSP90 chaperone/DNA topoisomerase II/histidine kinase"/>
    <property type="match status" value="1"/>
</dbReference>
<dbReference type="Gene3D" id="1.20.5.1930">
    <property type="match status" value="1"/>
</dbReference>
<evidence type="ECO:0000259" key="17">
    <source>
        <dbReference type="PROSITE" id="PS50109"/>
    </source>
</evidence>
<evidence type="ECO:0000256" key="13">
    <source>
        <dbReference type="ARBA" id="ARBA00023014"/>
    </source>
</evidence>
<evidence type="ECO:0000256" key="9">
    <source>
        <dbReference type="ARBA" id="ARBA00022723"/>
    </source>
</evidence>
<dbReference type="HOGENOM" id="CLU_602581_0_0_0"/>
<dbReference type="AlphaFoldDB" id="Q01N85"/>
<reference evidence="18" key="1">
    <citation type="submission" date="2006-10" db="EMBL/GenBank/DDBJ databases">
        <title>Complete sequence of Solibacter usitatus Ellin6076.</title>
        <authorList>
            <consortium name="US DOE Joint Genome Institute"/>
            <person name="Copeland A."/>
            <person name="Lucas S."/>
            <person name="Lapidus A."/>
            <person name="Barry K."/>
            <person name="Detter J.C."/>
            <person name="Glavina del Rio T."/>
            <person name="Hammon N."/>
            <person name="Israni S."/>
            <person name="Dalin E."/>
            <person name="Tice H."/>
            <person name="Pitluck S."/>
            <person name="Thompson L.S."/>
            <person name="Brettin T."/>
            <person name="Bruce D."/>
            <person name="Han C."/>
            <person name="Tapia R."/>
            <person name="Gilna P."/>
            <person name="Schmutz J."/>
            <person name="Larimer F."/>
            <person name="Land M."/>
            <person name="Hauser L."/>
            <person name="Kyrpides N."/>
            <person name="Mikhailova N."/>
            <person name="Janssen P.H."/>
            <person name="Kuske C.R."/>
            <person name="Richardson P."/>
        </authorList>
    </citation>
    <scope>NUCLEOTIDE SEQUENCE</scope>
    <source>
        <strain evidence="18">Ellin6076</strain>
    </source>
</reference>
<feature type="domain" description="Histidine kinase" evidence="17">
    <location>
        <begin position="260"/>
        <end position="447"/>
    </location>
</feature>
<evidence type="ECO:0000256" key="4">
    <source>
        <dbReference type="ARBA" id="ARBA00012438"/>
    </source>
</evidence>
<keyword evidence="11" id="KW-0408">Iron</keyword>
<dbReference type="GO" id="GO:0046983">
    <property type="term" value="F:protein dimerization activity"/>
    <property type="evidence" value="ECO:0007669"/>
    <property type="project" value="InterPro"/>
</dbReference>
<dbReference type="GO" id="GO:0000155">
    <property type="term" value="F:phosphorelay sensor kinase activity"/>
    <property type="evidence" value="ECO:0007669"/>
    <property type="project" value="InterPro"/>
</dbReference>
<dbReference type="InterPro" id="IPR005467">
    <property type="entry name" value="His_kinase_dom"/>
</dbReference>
<keyword evidence="9" id="KW-0479">Metal-binding</keyword>
<evidence type="ECO:0000256" key="1">
    <source>
        <dbReference type="ARBA" id="ARBA00000085"/>
    </source>
</evidence>
<dbReference type="SMART" id="SM00387">
    <property type="entry name" value="HATPase_c"/>
    <property type="match status" value="1"/>
</dbReference>
<keyword evidence="12" id="KW-0902">Two-component regulatory system</keyword>
<dbReference type="STRING" id="234267.Acid_2869"/>
<proteinExistence type="predicted"/>
<dbReference type="InParanoid" id="Q01N85"/>
<evidence type="ECO:0000256" key="8">
    <source>
        <dbReference type="ARBA" id="ARBA00022679"/>
    </source>
</evidence>
<comment type="cofactor">
    <cofactor evidence="2">
        <name>[4Fe-4S] cluster</name>
        <dbReference type="ChEBI" id="CHEBI:49883"/>
    </cofactor>
</comment>
<evidence type="ECO:0000313" key="18">
    <source>
        <dbReference type="EMBL" id="ABJ83855.1"/>
    </source>
</evidence>
<dbReference type="GO" id="GO:0051539">
    <property type="term" value="F:4 iron, 4 sulfur cluster binding"/>
    <property type="evidence" value="ECO:0007669"/>
    <property type="project" value="UniProtKB-KW"/>
</dbReference>
<name>Q01N85_SOLUE</name>
<keyword evidence="16" id="KW-1133">Transmembrane helix</keyword>
<dbReference type="GO" id="GO:0046872">
    <property type="term" value="F:metal ion binding"/>
    <property type="evidence" value="ECO:0007669"/>
    <property type="project" value="UniProtKB-KW"/>
</dbReference>
<dbReference type="Pfam" id="PF07730">
    <property type="entry name" value="HisKA_3"/>
    <property type="match status" value="1"/>
</dbReference>
<evidence type="ECO:0000256" key="10">
    <source>
        <dbReference type="ARBA" id="ARBA00022777"/>
    </source>
</evidence>
<protein>
    <recommendedName>
        <fullName evidence="5">Oxygen sensor histidine kinase NreB</fullName>
        <ecNumber evidence="4">2.7.13.3</ecNumber>
    </recommendedName>
    <alternativeName>
        <fullName evidence="15">Nitrogen regulation protein B</fullName>
    </alternativeName>
</protein>
<dbReference type="InterPro" id="IPR036890">
    <property type="entry name" value="HATPase_C_sf"/>
</dbReference>
<keyword evidence="8" id="KW-0808">Transferase</keyword>
<dbReference type="EC" id="2.7.13.3" evidence="4"/>
<dbReference type="Pfam" id="PF02518">
    <property type="entry name" value="HATPase_c"/>
    <property type="match status" value="1"/>
</dbReference>
<keyword evidence="16" id="KW-0472">Membrane</keyword>
<keyword evidence="6" id="KW-0004">4Fe-4S</keyword>
<dbReference type="PROSITE" id="PS50109">
    <property type="entry name" value="HIS_KIN"/>
    <property type="match status" value="1"/>
</dbReference>
<comment type="subcellular location">
    <subcellularLocation>
        <location evidence="3">Cytoplasm</location>
    </subcellularLocation>
</comment>
<dbReference type="GO" id="GO:0016020">
    <property type="term" value="C:membrane"/>
    <property type="evidence" value="ECO:0007669"/>
    <property type="project" value="InterPro"/>
</dbReference>
<dbReference type="eggNOG" id="COG4585">
    <property type="taxonomic scope" value="Bacteria"/>
</dbReference>
<dbReference type="KEGG" id="sus:Acid_2869"/>
<evidence type="ECO:0000256" key="16">
    <source>
        <dbReference type="SAM" id="Phobius"/>
    </source>
</evidence>
<evidence type="ECO:0000256" key="6">
    <source>
        <dbReference type="ARBA" id="ARBA00022485"/>
    </source>
</evidence>
<keyword evidence="16" id="KW-0812">Transmembrane</keyword>
<dbReference type="Gene3D" id="3.30.565.10">
    <property type="entry name" value="Histidine kinase-like ATPase, C-terminal domain"/>
    <property type="match status" value="1"/>
</dbReference>
<evidence type="ECO:0000256" key="14">
    <source>
        <dbReference type="ARBA" id="ARBA00024827"/>
    </source>
</evidence>
<comment type="catalytic activity">
    <reaction evidence="1">
        <text>ATP + protein L-histidine = ADP + protein N-phospho-L-histidine.</text>
        <dbReference type="EC" id="2.7.13.3"/>
    </reaction>
</comment>
<keyword evidence="13" id="KW-0411">Iron-sulfur</keyword>
<dbReference type="CDD" id="cd16917">
    <property type="entry name" value="HATPase_UhpB-NarQ-NarX-like"/>
    <property type="match status" value="1"/>
</dbReference>
<dbReference type="OrthoDB" id="9781904at2"/>
<evidence type="ECO:0000256" key="3">
    <source>
        <dbReference type="ARBA" id="ARBA00004496"/>
    </source>
</evidence>
<gene>
    <name evidence="18" type="ordered locus">Acid_2869</name>
</gene>
<evidence type="ECO:0000256" key="7">
    <source>
        <dbReference type="ARBA" id="ARBA00022490"/>
    </source>
</evidence>
<dbReference type="PRINTS" id="PR00344">
    <property type="entry name" value="BCTRLSENSOR"/>
</dbReference>
<dbReference type="EMBL" id="CP000473">
    <property type="protein sequence ID" value="ABJ83855.1"/>
    <property type="molecule type" value="Genomic_DNA"/>
</dbReference>
<feature type="transmembrane region" description="Helical" evidence="16">
    <location>
        <begin position="21"/>
        <end position="46"/>
    </location>
</feature>
<organism evidence="18">
    <name type="scientific">Solibacter usitatus (strain Ellin6076)</name>
    <dbReference type="NCBI Taxonomy" id="234267"/>
    <lineage>
        <taxon>Bacteria</taxon>
        <taxon>Pseudomonadati</taxon>
        <taxon>Acidobacteriota</taxon>
        <taxon>Terriglobia</taxon>
        <taxon>Bryobacterales</taxon>
        <taxon>Solibacteraceae</taxon>
        <taxon>Candidatus Solibacter</taxon>
    </lineage>
</organism>
<dbReference type="InterPro" id="IPR004358">
    <property type="entry name" value="Sig_transdc_His_kin-like_C"/>
</dbReference>